<dbReference type="InterPro" id="IPR001567">
    <property type="entry name" value="Pept_M3A_M3B_dom"/>
</dbReference>
<dbReference type="InterPro" id="IPR024077">
    <property type="entry name" value="Neurolysin/TOP_dom2"/>
</dbReference>
<evidence type="ECO:0000256" key="5">
    <source>
        <dbReference type="ARBA" id="ARBA00022833"/>
    </source>
</evidence>
<dbReference type="Gene3D" id="1.10.1370.10">
    <property type="entry name" value="Neurolysin, domain 3"/>
    <property type="match status" value="1"/>
</dbReference>
<dbReference type="Pfam" id="PF01432">
    <property type="entry name" value="Peptidase_M3"/>
    <property type="match status" value="1"/>
</dbReference>
<reference evidence="13 14" key="1">
    <citation type="submission" date="2011-04" db="EMBL/GenBank/DDBJ databases">
        <authorList>
            <person name="Muzny D."/>
            <person name="Qin X."/>
            <person name="Deng J."/>
            <person name="Jiang H."/>
            <person name="Liu Y."/>
            <person name="Qu J."/>
            <person name="Song X.-Z."/>
            <person name="Zhang L."/>
            <person name="Thornton R."/>
            <person name="Coyle M."/>
            <person name="Francisco L."/>
            <person name="Jackson L."/>
            <person name="Javaid M."/>
            <person name="Korchina V."/>
            <person name="Kovar C."/>
            <person name="Mata R."/>
            <person name="Mathew T."/>
            <person name="Ngo R."/>
            <person name="Nguyen L."/>
            <person name="Nguyen N."/>
            <person name="Okwuonu G."/>
            <person name="Ongeri F."/>
            <person name="Pham C."/>
            <person name="Simmons D."/>
            <person name="Wilczek-Boney K."/>
            <person name="Hale W."/>
            <person name="Jakkamsetti A."/>
            <person name="Pham P."/>
            <person name="Ruth R."/>
            <person name="San Lucas F."/>
            <person name="Warren J."/>
            <person name="Zhang J."/>
            <person name="Zhao Z."/>
            <person name="Zhou C."/>
            <person name="Zhu D."/>
            <person name="Lee S."/>
            <person name="Bess C."/>
            <person name="Blankenburg K."/>
            <person name="Forbes L."/>
            <person name="Fu Q."/>
            <person name="Gubbala S."/>
            <person name="Hirani K."/>
            <person name="Jayaseelan J.C."/>
            <person name="Lara F."/>
            <person name="Munidasa M."/>
            <person name="Palculict T."/>
            <person name="Patil S."/>
            <person name="Pu L.-L."/>
            <person name="Saada N."/>
            <person name="Tang L."/>
            <person name="Weissenberger G."/>
            <person name="Zhu Y."/>
            <person name="Hemphill L."/>
            <person name="Shang Y."/>
            <person name="Youmans B."/>
            <person name="Ayvaz T."/>
            <person name="Ross M."/>
            <person name="Santibanez J."/>
            <person name="Aqrawi P."/>
            <person name="Gross S."/>
            <person name="Joshi V."/>
            <person name="Fowler G."/>
            <person name="Nazareth L."/>
            <person name="Reid J."/>
            <person name="Worley K."/>
            <person name="Petrosino J."/>
            <person name="Highlander S."/>
            <person name="Gibbs R."/>
        </authorList>
    </citation>
    <scope>NUCLEOTIDE SEQUENCE [LARGE SCALE GENOMIC DNA]</scope>
    <source>
        <strain evidence="13 14">ATCC 23330</strain>
    </source>
</reference>
<comment type="caution">
    <text evidence="13">The sequence shown here is derived from an EMBL/GenBank/DDBJ whole genome shotgun (WGS) entry which is preliminary data.</text>
</comment>
<feature type="chain" id="PRO_5003331873" description="oligopeptidase A" evidence="10">
    <location>
        <begin position="42"/>
        <end position="723"/>
    </location>
</feature>
<evidence type="ECO:0000313" key="13">
    <source>
        <dbReference type="EMBL" id="EGK08580.1"/>
    </source>
</evidence>
<dbReference type="GO" id="GO:0005829">
    <property type="term" value="C:cytosol"/>
    <property type="evidence" value="ECO:0007669"/>
    <property type="project" value="UniProtKB-ARBA"/>
</dbReference>
<dbReference type="PANTHER" id="PTHR11804:SF84">
    <property type="entry name" value="SACCHAROLYSIN"/>
    <property type="match status" value="1"/>
</dbReference>
<dbReference type="STRING" id="504.KKKWG1_0614"/>
<name>F5S7T8_KINKI</name>
<dbReference type="MEROPS" id="M03.004"/>
<dbReference type="InterPro" id="IPR024079">
    <property type="entry name" value="MetalloPept_cat_dom_sf"/>
</dbReference>
<dbReference type="CDD" id="cd06456">
    <property type="entry name" value="M3A_DCP"/>
    <property type="match status" value="1"/>
</dbReference>
<sequence>MVATQQKPFVFITTRTPIMQRRTFLKISAFALAAAHFPAFAQSPKHSSYAIPAALQNNPLLDFSDLPRFSQVQAAHVVPAIAFLIKEYRQQIEQLSKQPAPTWDSYYLPLADYGNRLSRAWSVVSHLHSVRDTPDFRTAYSQAENQYSDFDSWAGMHQASYRAFLQLKKQPALNVAQTKAIDDALLGFKLSGVALNAAQQRRFAAINKRLAALSTRFDNQVKDSRMAWEKIISNPNDLAGLPESALQAALESAKSKGKTGYRFTLDYPSYIAIQTYAKNRSLREQSYRAYMTQASAGKTNNSPVIDEILKLRQEQAALLGFKNYAELSLATKMAESPTQVLDFLNDLVQKVRPKAVQDLADLRDFAAEKGEPTELQLWDLNYLANQMKAERYSVDKELLRPYFPEQRVLAGLFDIAQRLFGIKVQAASADVWHEDVRFYRVFNQQNQHIASFYTDLYAREHKNGGAWMNGLIDRAKLSDGSLQLPVALLVCNFSQPVAGKPSLLLHDEAITLFHEFGHCLHHMLTQVDVAAVAGTNGVAWDAVEFPSQLLENWCWNADALPLIATHYETGEPLPAEWLHKILSAKNFQAGQFMLRQLEYGLLDFRLHTQTQHPANAATRVNASIQNSVAVLPEPAWARRANTFSHIFSGGYAAGYYSYMWADVLAADAFTRFEQDGVFNRSTGKAFADSVLAAGGSVAAMELFKQFQGRTPDATALLKQNGIL</sequence>
<evidence type="ECO:0000256" key="3">
    <source>
        <dbReference type="ARBA" id="ARBA00022723"/>
    </source>
</evidence>
<dbReference type="SUPFAM" id="SSF55486">
    <property type="entry name" value="Metalloproteases ('zincins'), catalytic domain"/>
    <property type="match status" value="1"/>
</dbReference>
<evidence type="ECO:0000256" key="8">
    <source>
        <dbReference type="ARBA" id="ARBA00026100"/>
    </source>
</evidence>
<evidence type="ECO:0000256" key="10">
    <source>
        <dbReference type="SAM" id="SignalP"/>
    </source>
</evidence>
<accession>F5S7T8</accession>
<dbReference type="eggNOG" id="COG0339">
    <property type="taxonomic scope" value="Bacteria"/>
</dbReference>
<dbReference type="InterPro" id="IPR045666">
    <property type="entry name" value="OpdA_N"/>
</dbReference>
<dbReference type="GO" id="GO:0006518">
    <property type="term" value="P:peptide metabolic process"/>
    <property type="evidence" value="ECO:0007669"/>
    <property type="project" value="TreeGrafter"/>
</dbReference>
<protein>
    <recommendedName>
        <fullName evidence="8">oligopeptidase A</fullName>
        <ecNumber evidence="8">3.4.24.70</ecNumber>
    </recommendedName>
</protein>
<comment type="cofactor">
    <cofactor evidence="9">
        <name>Zn(2+)</name>
        <dbReference type="ChEBI" id="CHEBI:29105"/>
    </cofactor>
    <text evidence="9">Binds 1 zinc ion.</text>
</comment>
<dbReference type="InterPro" id="IPR045090">
    <property type="entry name" value="Pept_M3A_M3B"/>
</dbReference>
<proteinExistence type="inferred from homology"/>
<keyword evidence="6 9" id="KW-0482">Metalloprotease</keyword>
<feature type="signal peptide" evidence="10">
    <location>
        <begin position="1"/>
        <end position="41"/>
    </location>
</feature>
<evidence type="ECO:0000256" key="2">
    <source>
        <dbReference type="ARBA" id="ARBA00022670"/>
    </source>
</evidence>
<dbReference type="FunFam" id="3.40.390.10:FF:000009">
    <property type="entry name" value="Oligopeptidase A"/>
    <property type="match status" value="1"/>
</dbReference>
<dbReference type="Proteomes" id="UP000004207">
    <property type="component" value="Unassembled WGS sequence"/>
</dbReference>
<evidence type="ECO:0000256" key="9">
    <source>
        <dbReference type="RuleBase" id="RU003435"/>
    </source>
</evidence>
<evidence type="ECO:0000256" key="1">
    <source>
        <dbReference type="ARBA" id="ARBA00006040"/>
    </source>
</evidence>
<keyword evidence="10" id="KW-0732">Signal</keyword>
<evidence type="ECO:0000256" key="4">
    <source>
        <dbReference type="ARBA" id="ARBA00022801"/>
    </source>
</evidence>
<dbReference type="InterPro" id="IPR034005">
    <property type="entry name" value="M3A_DCP"/>
</dbReference>
<dbReference type="AlphaFoldDB" id="F5S7T8"/>
<keyword evidence="3 9" id="KW-0479">Metal-binding</keyword>
<organism evidence="13 14">
    <name type="scientific">Kingella kingae ATCC 23330</name>
    <dbReference type="NCBI Taxonomy" id="887327"/>
    <lineage>
        <taxon>Bacteria</taxon>
        <taxon>Pseudomonadati</taxon>
        <taxon>Pseudomonadota</taxon>
        <taxon>Betaproteobacteria</taxon>
        <taxon>Neisseriales</taxon>
        <taxon>Neisseriaceae</taxon>
        <taxon>Kingella</taxon>
    </lineage>
</organism>
<dbReference type="GO" id="GO:0004222">
    <property type="term" value="F:metalloendopeptidase activity"/>
    <property type="evidence" value="ECO:0007669"/>
    <property type="project" value="UniProtKB-EC"/>
</dbReference>
<feature type="domain" description="Oligopeptidase A N-terminal" evidence="12">
    <location>
        <begin position="83"/>
        <end position="199"/>
    </location>
</feature>
<keyword evidence="14" id="KW-1185">Reference proteome</keyword>
<evidence type="ECO:0000313" key="14">
    <source>
        <dbReference type="Proteomes" id="UP000004207"/>
    </source>
</evidence>
<dbReference type="EC" id="3.4.24.70" evidence="8"/>
<keyword evidence="2 9" id="KW-0645">Protease</keyword>
<dbReference type="GO" id="GO:0046872">
    <property type="term" value="F:metal ion binding"/>
    <property type="evidence" value="ECO:0007669"/>
    <property type="project" value="UniProtKB-UniRule"/>
</dbReference>
<feature type="domain" description="Peptidase M3A/M3B catalytic" evidence="11">
    <location>
        <begin position="274"/>
        <end position="721"/>
    </location>
</feature>
<dbReference type="Pfam" id="PF19310">
    <property type="entry name" value="TOP_N"/>
    <property type="match status" value="1"/>
</dbReference>
<evidence type="ECO:0000259" key="11">
    <source>
        <dbReference type="Pfam" id="PF01432"/>
    </source>
</evidence>
<dbReference type="EMBL" id="AFHS01000044">
    <property type="protein sequence ID" value="EGK08580.1"/>
    <property type="molecule type" value="Genomic_DNA"/>
</dbReference>
<evidence type="ECO:0000256" key="6">
    <source>
        <dbReference type="ARBA" id="ARBA00023049"/>
    </source>
</evidence>
<dbReference type="Gene3D" id="3.40.390.10">
    <property type="entry name" value="Collagenase (Catalytic Domain)"/>
    <property type="match status" value="1"/>
</dbReference>
<keyword evidence="5 9" id="KW-0862">Zinc</keyword>
<evidence type="ECO:0000259" key="12">
    <source>
        <dbReference type="Pfam" id="PF19310"/>
    </source>
</evidence>
<dbReference type="GO" id="GO:0006508">
    <property type="term" value="P:proteolysis"/>
    <property type="evidence" value="ECO:0007669"/>
    <property type="project" value="UniProtKB-KW"/>
</dbReference>
<dbReference type="HOGENOM" id="CLU_001805_4_1_4"/>
<comment type="similarity">
    <text evidence="1 9">Belongs to the peptidase M3 family.</text>
</comment>
<gene>
    <name evidence="13" type="primary">prlC</name>
    <name evidence="13" type="ORF">HMPREF0476_1271</name>
</gene>
<evidence type="ECO:0000256" key="7">
    <source>
        <dbReference type="ARBA" id="ARBA00024603"/>
    </source>
</evidence>
<dbReference type="PANTHER" id="PTHR11804">
    <property type="entry name" value="PROTEASE M3 THIMET OLIGOPEPTIDASE-RELATED"/>
    <property type="match status" value="1"/>
</dbReference>
<keyword evidence="4 9" id="KW-0378">Hydrolase</keyword>
<comment type="catalytic activity">
    <reaction evidence="7">
        <text>Hydrolysis of oligopeptides, with broad specificity. Gly or Ala commonly occur as P1 or P1' residues, but more distant residues are also important, as is shown by the fact that Z-Gly-Pro-Gly-|-Gly-Pro-Ala is cleaved, but not Z-(Gly)(5).</text>
        <dbReference type="EC" id="3.4.24.70"/>
    </reaction>
</comment>